<dbReference type="EMBL" id="WIXE01019512">
    <property type="protein sequence ID" value="KAK5969965.1"/>
    <property type="molecule type" value="Genomic_DNA"/>
</dbReference>
<protein>
    <submittedName>
        <fullName evidence="2">Uncharacterized protein</fullName>
    </submittedName>
</protein>
<accession>A0AAN8F445</accession>
<evidence type="ECO:0000256" key="1">
    <source>
        <dbReference type="SAM" id="Phobius"/>
    </source>
</evidence>
<evidence type="ECO:0000313" key="2">
    <source>
        <dbReference type="EMBL" id="KAK5969965.1"/>
    </source>
</evidence>
<comment type="caution">
    <text evidence="2">The sequence shown here is derived from an EMBL/GenBank/DDBJ whole genome shotgun (WGS) entry which is preliminary data.</text>
</comment>
<organism evidence="2 3">
    <name type="scientific">Trichostrongylus colubriformis</name>
    <name type="common">Black scour worm</name>
    <dbReference type="NCBI Taxonomy" id="6319"/>
    <lineage>
        <taxon>Eukaryota</taxon>
        <taxon>Metazoa</taxon>
        <taxon>Ecdysozoa</taxon>
        <taxon>Nematoda</taxon>
        <taxon>Chromadorea</taxon>
        <taxon>Rhabditida</taxon>
        <taxon>Rhabditina</taxon>
        <taxon>Rhabditomorpha</taxon>
        <taxon>Strongyloidea</taxon>
        <taxon>Trichostrongylidae</taxon>
        <taxon>Trichostrongylus</taxon>
    </lineage>
</organism>
<feature type="transmembrane region" description="Helical" evidence="1">
    <location>
        <begin position="30"/>
        <end position="50"/>
    </location>
</feature>
<proteinExistence type="predicted"/>
<keyword evidence="1" id="KW-0472">Membrane</keyword>
<keyword evidence="3" id="KW-1185">Reference proteome</keyword>
<keyword evidence="1" id="KW-0812">Transmembrane</keyword>
<sequence>MLDIIPAIMLATFTAKMFTRGIVQLEGGNALCMTRLAFGFMTVCVASNIFRNSHYVSKSMNCDPKVIPMTAVCEYIFLVMLLISYALDIVDTRSMRIMVSCSAQDAADYGNIARRTIDKEPV</sequence>
<reference evidence="2 3" key="1">
    <citation type="submission" date="2019-10" db="EMBL/GenBank/DDBJ databases">
        <title>Assembly and Annotation for the nematode Trichostrongylus colubriformis.</title>
        <authorList>
            <person name="Martin J."/>
        </authorList>
    </citation>
    <scope>NUCLEOTIDE SEQUENCE [LARGE SCALE GENOMIC DNA]</scope>
    <source>
        <strain evidence="2">G859</strain>
        <tissue evidence="2">Whole worm</tissue>
    </source>
</reference>
<evidence type="ECO:0000313" key="3">
    <source>
        <dbReference type="Proteomes" id="UP001331761"/>
    </source>
</evidence>
<feature type="transmembrane region" description="Helical" evidence="1">
    <location>
        <begin position="66"/>
        <end position="87"/>
    </location>
</feature>
<name>A0AAN8F445_TRICO</name>
<keyword evidence="1" id="KW-1133">Transmembrane helix</keyword>
<dbReference type="Proteomes" id="UP001331761">
    <property type="component" value="Unassembled WGS sequence"/>
</dbReference>
<dbReference type="AlphaFoldDB" id="A0AAN8F445"/>
<gene>
    <name evidence="2" type="ORF">GCK32_011064</name>
</gene>